<feature type="compositionally biased region" description="Acidic residues" evidence="1">
    <location>
        <begin position="1"/>
        <end position="15"/>
    </location>
</feature>
<accession>A0A328DW96</accession>
<comment type="caution">
    <text evidence="2">The sequence shown here is derived from an EMBL/GenBank/DDBJ whole genome shotgun (WGS) entry which is preliminary data.</text>
</comment>
<dbReference type="EMBL" id="NQVE01000072">
    <property type="protein sequence ID" value="RAL50007.1"/>
    <property type="molecule type" value="Genomic_DNA"/>
</dbReference>
<gene>
    <name evidence="2" type="ORF">DM860_016783</name>
</gene>
<protein>
    <recommendedName>
        <fullName evidence="4">Ubiquitin-like protease family profile domain-containing protein</fullName>
    </recommendedName>
</protein>
<evidence type="ECO:0000256" key="1">
    <source>
        <dbReference type="SAM" id="MobiDB-lite"/>
    </source>
</evidence>
<dbReference type="Proteomes" id="UP000249390">
    <property type="component" value="Unassembled WGS sequence"/>
</dbReference>
<dbReference type="AlphaFoldDB" id="A0A328DW96"/>
<evidence type="ECO:0000313" key="2">
    <source>
        <dbReference type="EMBL" id="RAL50007.1"/>
    </source>
</evidence>
<dbReference type="Gene3D" id="3.40.395.10">
    <property type="entry name" value="Adenoviral Proteinase, Chain A"/>
    <property type="match status" value="1"/>
</dbReference>
<reference evidence="2 3" key="1">
    <citation type="submission" date="2018-06" db="EMBL/GenBank/DDBJ databases">
        <title>The Genome of Cuscuta australis (Dodder) Provides Insight into the Evolution of Plant Parasitism.</title>
        <authorList>
            <person name="Liu H."/>
        </authorList>
    </citation>
    <scope>NUCLEOTIDE SEQUENCE [LARGE SCALE GENOMIC DNA]</scope>
    <source>
        <strain evidence="3">cv. Yunnan</strain>
        <tissue evidence="2">Vines</tissue>
    </source>
</reference>
<feature type="region of interest" description="Disordered" evidence="1">
    <location>
        <begin position="1"/>
        <end position="55"/>
    </location>
</feature>
<sequence>MTQILEEEGGGESEMESTREMQKSNEVNEEMTASNITHADPHNTPNMAGPHDTPNMELEQNKEIEQNEEIIGAECDAVRNNQDLNNEMEVTVEERRDEENAGLKRKIDEVVQYAKGARARRKTKTALTLKSPYLTRMIDPRDNVNTFEKKFWKWVVNKQDADRNDIVFSGYNISVECGDLQTVASPAQFFAKTIRCMFMSEGEMEEDADAFKVVCDAPEYGWSLTNPCDVDMILFPIMQHRWCYCICVNLKGNSVDILDSSSACIAKIDKYDKKPNVVRDMVIKYFKSKGLDGRVEKLKAQEPKRLQLAWRDLTAVFDYGVITMRHMETYTGHTLKQWECGLKKGDEKVVNALRTTYCAAIVESDANEVKDKIRQLVKHSSG</sequence>
<organism evidence="2 3">
    <name type="scientific">Cuscuta australis</name>
    <dbReference type="NCBI Taxonomy" id="267555"/>
    <lineage>
        <taxon>Eukaryota</taxon>
        <taxon>Viridiplantae</taxon>
        <taxon>Streptophyta</taxon>
        <taxon>Embryophyta</taxon>
        <taxon>Tracheophyta</taxon>
        <taxon>Spermatophyta</taxon>
        <taxon>Magnoliopsida</taxon>
        <taxon>eudicotyledons</taxon>
        <taxon>Gunneridae</taxon>
        <taxon>Pentapetalae</taxon>
        <taxon>asterids</taxon>
        <taxon>lamiids</taxon>
        <taxon>Solanales</taxon>
        <taxon>Convolvulaceae</taxon>
        <taxon>Cuscuteae</taxon>
        <taxon>Cuscuta</taxon>
        <taxon>Cuscuta subgen. Grammica</taxon>
        <taxon>Cuscuta sect. Cleistogrammica</taxon>
    </lineage>
</organism>
<keyword evidence="3" id="KW-1185">Reference proteome</keyword>
<name>A0A328DW96_9ASTE</name>
<proteinExistence type="predicted"/>
<evidence type="ECO:0008006" key="4">
    <source>
        <dbReference type="Google" id="ProtNLM"/>
    </source>
</evidence>
<evidence type="ECO:0000313" key="3">
    <source>
        <dbReference type="Proteomes" id="UP000249390"/>
    </source>
</evidence>